<dbReference type="SUPFAM" id="SSF51679">
    <property type="entry name" value="Bacterial luciferase-like"/>
    <property type="match status" value="1"/>
</dbReference>
<dbReference type="AlphaFoldDB" id="A0A1H5KTW6"/>
<keyword evidence="2 4" id="KW-0503">Monooxygenase</keyword>
<evidence type="ECO:0000256" key="2">
    <source>
        <dbReference type="ARBA" id="ARBA00023033"/>
    </source>
</evidence>
<dbReference type="GO" id="GO:0004497">
    <property type="term" value="F:monooxygenase activity"/>
    <property type="evidence" value="ECO:0007669"/>
    <property type="project" value="UniProtKB-KW"/>
</dbReference>
<gene>
    <name evidence="4" type="ORF">SAMN04488561_2254</name>
</gene>
<dbReference type="CDD" id="cd01097">
    <property type="entry name" value="Tetrahydromethanopterin_reductase"/>
    <property type="match status" value="1"/>
</dbReference>
<feature type="domain" description="Luciferase-like" evidence="3">
    <location>
        <begin position="1"/>
        <end position="298"/>
    </location>
</feature>
<evidence type="ECO:0000313" key="5">
    <source>
        <dbReference type="Proteomes" id="UP000181980"/>
    </source>
</evidence>
<protein>
    <submittedName>
        <fullName evidence="4">Flavin-dependent oxidoreductase, luciferase family (Includes alkanesulfonate monooxygenase SsuD and methylene tetrahydromethanopterin reductase)</fullName>
    </submittedName>
</protein>
<sequence>MRIGLHYSFQAGPGESGHRVVERGLRDIAAADARGFSSVLFAEHHFLDDGWLPRPMLLAAAAAAVTSRMRIGTDIVILALHHPVAVAEEAAVLDLMSGGRAILGVGLGWVEAEFDGFGVPYRRRARIYQESIGQVRRLLAGEVVDGAGHYAFRGARVRPLPVNPAGVPLWLGALEDPGVRRAAASGDAWVMPPGHSLDRLRRQLALFRTARESAGLAPVTEQPLRREAFVAETDERAWELFAPGLRHEYGKVYRPLHPTYPDDDSLDHLRRWADGRFLVGSPETVAADLRRYEADLGVTECLVRFQLPGVSAQAVGDALDGLAETIALLDA</sequence>
<organism evidence="4 5">
    <name type="scientific">Jiangella alba</name>
    <dbReference type="NCBI Taxonomy" id="561176"/>
    <lineage>
        <taxon>Bacteria</taxon>
        <taxon>Bacillati</taxon>
        <taxon>Actinomycetota</taxon>
        <taxon>Actinomycetes</taxon>
        <taxon>Jiangellales</taxon>
        <taxon>Jiangellaceae</taxon>
        <taxon>Jiangella</taxon>
    </lineage>
</organism>
<dbReference type="PANTHER" id="PTHR30137">
    <property type="entry name" value="LUCIFERASE-LIKE MONOOXYGENASE"/>
    <property type="match status" value="1"/>
</dbReference>
<dbReference type="Pfam" id="PF00296">
    <property type="entry name" value="Bac_luciferase"/>
    <property type="match status" value="1"/>
</dbReference>
<dbReference type="InterPro" id="IPR011251">
    <property type="entry name" value="Luciferase-like_dom"/>
</dbReference>
<dbReference type="EMBL" id="FNUC01000003">
    <property type="protein sequence ID" value="SEE68286.1"/>
    <property type="molecule type" value="Genomic_DNA"/>
</dbReference>
<dbReference type="Gene3D" id="3.20.20.30">
    <property type="entry name" value="Luciferase-like domain"/>
    <property type="match status" value="1"/>
</dbReference>
<dbReference type="Proteomes" id="UP000181980">
    <property type="component" value="Unassembled WGS sequence"/>
</dbReference>
<dbReference type="STRING" id="561176.SAMN04488561_2254"/>
<dbReference type="RefSeq" id="WP_069112786.1">
    <property type="nucleotide sequence ID" value="NZ_FNUC01000003.1"/>
</dbReference>
<proteinExistence type="predicted"/>
<dbReference type="PANTHER" id="PTHR30137:SF8">
    <property type="entry name" value="BLR5498 PROTEIN"/>
    <property type="match status" value="1"/>
</dbReference>
<keyword evidence="1" id="KW-0560">Oxidoreductase</keyword>
<dbReference type="InterPro" id="IPR036661">
    <property type="entry name" value="Luciferase-like_sf"/>
</dbReference>
<dbReference type="GO" id="GO:0005829">
    <property type="term" value="C:cytosol"/>
    <property type="evidence" value="ECO:0007669"/>
    <property type="project" value="TreeGrafter"/>
</dbReference>
<accession>A0A1H5KTW6</accession>
<dbReference type="InterPro" id="IPR050766">
    <property type="entry name" value="Bact_Lucif_Oxidored"/>
</dbReference>
<dbReference type="GO" id="GO:0016705">
    <property type="term" value="F:oxidoreductase activity, acting on paired donors, with incorporation or reduction of molecular oxygen"/>
    <property type="evidence" value="ECO:0007669"/>
    <property type="project" value="InterPro"/>
</dbReference>
<reference evidence="5" key="1">
    <citation type="submission" date="2016-10" db="EMBL/GenBank/DDBJ databases">
        <authorList>
            <person name="Varghese N."/>
            <person name="Submissions S."/>
        </authorList>
    </citation>
    <scope>NUCLEOTIDE SEQUENCE [LARGE SCALE GENOMIC DNA]</scope>
    <source>
        <strain evidence="5">DSM 45237</strain>
    </source>
</reference>
<evidence type="ECO:0000259" key="3">
    <source>
        <dbReference type="Pfam" id="PF00296"/>
    </source>
</evidence>
<evidence type="ECO:0000256" key="1">
    <source>
        <dbReference type="ARBA" id="ARBA00023002"/>
    </source>
</evidence>
<dbReference type="OrthoDB" id="5169673at2"/>
<name>A0A1H5KTW6_9ACTN</name>
<keyword evidence="5" id="KW-1185">Reference proteome</keyword>
<evidence type="ECO:0000313" key="4">
    <source>
        <dbReference type="EMBL" id="SEE68286.1"/>
    </source>
</evidence>